<dbReference type="RefSeq" id="WP_356957971.1">
    <property type="nucleotide sequence ID" value="NZ_JBEYBD010000011.1"/>
</dbReference>
<evidence type="ECO:0000256" key="1">
    <source>
        <dbReference type="SAM" id="MobiDB-lite"/>
    </source>
</evidence>
<sequence>MPQPSPPQPPGSPVPTRTGQAGHGLLAAAILVAGVGGGLLAWHPWDKGPAPEPPKDPHHITIQRVGEQSDPTGDSDGDRPVYCMTNETGSLYCMVMPSRYAGIQEE</sequence>
<keyword evidence="2" id="KW-1133">Transmembrane helix</keyword>
<reference evidence="3 4" key="1">
    <citation type="submission" date="2024-06" db="EMBL/GenBank/DDBJ databases">
        <title>The Natural Products Discovery Center: Release of the First 8490 Sequenced Strains for Exploring Actinobacteria Biosynthetic Diversity.</title>
        <authorList>
            <person name="Kalkreuter E."/>
            <person name="Kautsar S.A."/>
            <person name="Yang D."/>
            <person name="Bader C.D."/>
            <person name="Teijaro C.N."/>
            <person name="Fluegel L."/>
            <person name="Davis C.M."/>
            <person name="Simpson J.R."/>
            <person name="Lauterbach L."/>
            <person name="Steele A.D."/>
            <person name="Gui C."/>
            <person name="Meng S."/>
            <person name="Li G."/>
            <person name="Viehrig K."/>
            <person name="Ye F."/>
            <person name="Su P."/>
            <person name="Kiefer A.F."/>
            <person name="Nichols A."/>
            <person name="Cepeda A.J."/>
            <person name="Yan W."/>
            <person name="Fan B."/>
            <person name="Jiang Y."/>
            <person name="Adhikari A."/>
            <person name="Zheng C.-J."/>
            <person name="Schuster L."/>
            <person name="Cowan T.M."/>
            <person name="Smanski M.J."/>
            <person name="Chevrette M.G."/>
            <person name="De Carvalho L.P.S."/>
            <person name="Shen B."/>
        </authorList>
    </citation>
    <scope>NUCLEOTIDE SEQUENCE [LARGE SCALE GENOMIC DNA]</scope>
    <source>
        <strain evidence="3 4">NPDC019708</strain>
    </source>
</reference>
<accession>A0ABV2WRI9</accession>
<organism evidence="3 4">
    <name type="scientific">Nocardia rhamnosiphila</name>
    <dbReference type="NCBI Taxonomy" id="426716"/>
    <lineage>
        <taxon>Bacteria</taxon>
        <taxon>Bacillati</taxon>
        <taxon>Actinomycetota</taxon>
        <taxon>Actinomycetes</taxon>
        <taxon>Mycobacteriales</taxon>
        <taxon>Nocardiaceae</taxon>
        <taxon>Nocardia</taxon>
    </lineage>
</organism>
<feature type="compositionally biased region" description="Pro residues" evidence="1">
    <location>
        <begin position="1"/>
        <end position="13"/>
    </location>
</feature>
<keyword evidence="2" id="KW-0812">Transmembrane</keyword>
<proteinExistence type="predicted"/>
<name>A0ABV2WRI9_9NOCA</name>
<dbReference type="Proteomes" id="UP001550628">
    <property type="component" value="Unassembled WGS sequence"/>
</dbReference>
<keyword evidence="4" id="KW-1185">Reference proteome</keyword>
<feature type="region of interest" description="Disordered" evidence="1">
    <location>
        <begin position="1"/>
        <end position="22"/>
    </location>
</feature>
<evidence type="ECO:0000256" key="2">
    <source>
        <dbReference type="SAM" id="Phobius"/>
    </source>
</evidence>
<protein>
    <recommendedName>
        <fullName evidence="5">DUF4333 domain-containing protein</fullName>
    </recommendedName>
</protein>
<keyword evidence="2" id="KW-0472">Membrane</keyword>
<gene>
    <name evidence="3" type="ORF">ABZ510_16650</name>
</gene>
<evidence type="ECO:0000313" key="3">
    <source>
        <dbReference type="EMBL" id="MEU1953484.1"/>
    </source>
</evidence>
<dbReference type="EMBL" id="JBEYBF010000010">
    <property type="protein sequence ID" value="MEU1953484.1"/>
    <property type="molecule type" value="Genomic_DNA"/>
</dbReference>
<evidence type="ECO:0008006" key="5">
    <source>
        <dbReference type="Google" id="ProtNLM"/>
    </source>
</evidence>
<comment type="caution">
    <text evidence="3">The sequence shown here is derived from an EMBL/GenBank/DDBJ whole genome shotgun (WGS) entry which is preliminary data.</text>
</comment>
<evidence type="ECO:0000313" key="4">
    <source>
        <dbReference type="Proteomes" id="UP001550628"/>
    </source>
</evidence>
<feature type="transmembrane region" description="Helical" evidence="2">
    <location>
        <begin position="20"/>
        <end position="42"/>
    </location>
</feature>